<accession>A0A3Q3M820</accession>
<dbReference type="InParanoid" id="A0A3Q3M820"/>
<sequence>MTTVWDPFKPFSTELYVIRRLNSRLYWAGGGDRLEQAQADAAFARLHAPAEHVALAPSRHDVPLLDPCTGQLSAGAEADLGIKGRQKFIHLPHVASALWIPPGSRERPETAPSSICIDLSEDKAWNSRRIPDAVLRTRFNSPVKVQPLSLRTSSTAALDLVQVLNGQNFICRSYKEVGWDTKLPRRLKAPETTPEKLADPVSERPSSRRYNSQPQLWQVSHGEQTLPSGCPRSGQIPLYTAGLDLPDLYVCVFPCLCSGTIGSENMDNIDNPGEDFHPLTLKRNVMPPYTPTSQ</sequence>
<dbReference type="PANTHER" id="PTHR34759">
    <property type="entry name" value="SPERMATOGENESIS-ASSOCIATED PROTEIN 48"/>
    <property type="match status" value="1"/>
</dbReference>
<dbReference type="Ensembl" id="ENSMAMT00000022002.2">
    <property type="protein sequence ID" value="ENSMAMP00000021457.2"/>
    <property type="gene ID" value="ENSMAMG00000014425.2"/>
</dbReference>
<proteinExistence type="predicted"/>
<dbReference type="PANTHER" id="PTHR34759:SF1">
    <property type="entry name" value="SPERMATOGENESIS-ASSOCIATED PROTEIN 48"/>
    <property type="match status" value="1"/>
</dbReference>
<reference evidence="2" key="2">
    <citation type="submission" date="2025-09" db="UniProtKB">
        <authorList>
            <consortium name="Ensembl"/>
        </authorList>
    </citation>
    <scope>IDENTIFICATION</scope>
</reference>
<feature type="compositionally biased region" description="Basic and acidic residues" evidence="1">
    <location>
        <begin position="193"/>
        <end position="206"/>
    </location>
</feature>
<keyword evidence="3" id="KW-1185">Reference proteome</keyword>
<name>A0A3Q3M820_9TELE</name>
<dbReference type="STRING" id="205130.ENSMAMP00000021457"/>
<dbReference type="AlphaFoldDB" id="A0A3Q3M820"/>
<dbReference type="InterPro" id="IPR027867">
    <property type="entry name" value="SPATA48"/>
</dbReference>
<feature type="region of interest" description="Disordered" evidence="1">
    <location>
        <begin position="185"/>
        <end position="215"/>
    </location>
</feature>
<protein>
    <submittedName>
        <fullName evidence="2">Uncharacterized protein</fullName>
    </submittedName>
</protein>
<evidence type="ECO:0000256" key="1">
    <source>
        <dbReference type="SAM" id="MobiDB-lite"/>
    </source>
</evidence>
<evidence type="ECO:0000313" key="3">
    <source>
        <dbReference type="Proteomes" id="UP000261640"/>
    </source>
</evidence>
<evidence type="ECO:0000313" key="2">
    <source>
        <dbReference type="Ensembl" id="ENSMAMP00000021457.2"/>
    </source>
</evidence>
<reference evidence="2" key="1">
    <citation type="submission" date="2025-08" db="UniProtKB">
        <authorList>
            <consortium name="Ensembl"/>
        </authorList>
    </citation>
    <scope>IDENTIFICATION</scope>
</reference>
<dbReference type="GeneTree" id="ENSGT00940000175717"/>
<organism evidence="2 3">
    <name type="scientific">Mastacembelus armatus</name>
    <name type="common">zig-zag eel</name>
    <dbReference type="NCBI Taxonomy" id="205130"/>
    <lineage>
        <taxon>Eukaryota</taxon>
        <taxon>Metazoa</taxon>
        <taxon>Chordata</taxon>
        <taxon>Craniata</taxon>
        <taxon>Vertebrata</taxon>
        <taxon>Euteleostomi</taxon>
        <taxon>Actinopterygii</taxon>
        <taxon>Neopterygii</taxon>
        <taxon>Teleostei</taxon>
        <taxon>Neoteleostei</taxon>
        <taxon>Acanthomorphata</taxon>
        <taxon>Anabantaria</taxon>
        <taxon>Synbranchiformes</taxon>
        <taxon>Mastacembelidae</taxon>
        <taxon>Mastacembelus</taxon>
    </lineage>
</organism>
<dbReference type="Proteomes" id="UP000261640">
    <property type="component" value="Unplaced"/>
</dbReference>